<dbReference type="GO" id="GO:0005829">
    <property type="term" value="C:cytosol"/>
    <property type="evidence" value="ECO:0007669"/>
    <property type="project" value="TreeGrafter"/>
</dbReference>
<reference evidence="1" key="1">
    <citation type="journal article" date="2014" name="Front. Microbiol.">
        <title>High frequency of phylogenetically diverse reductive dehalogenase-homologous genes in deep subseafloor sedimentary metagenomes.</title>
        <authorList>
            <person name="Kawai M."/>
            <person name="Futagami T."/>
            <person name="Toyoda A."/>
            <person name="Takaki Y."/>
            <person name="Nishi S."/>
            <person name="Hori S."/>
            <person name="Arai W."/>
            <person name="Tsubouchi T."/>
            <person name="Morono Y."/>
            <person name="Uchiyama I."/>
            <person name="Ito T."/>
            <person name="Fujiyama A."/>
            <person name="Inagaki F."/>
            <person name="Takami H."/>
        </authorList>
    </citation>
    <scope>NUCLEOTIDE SEQUENCE</scope>
    <source>
        <strain evidence="1">Expedition CK06-06</strain>
    </source>
</reference>
<feature type="non-terminal residue" evidence="1">
    <location>
        <position position="1"/>
    </location>
</feature>
<evidence type="ECO:0000313" key="1">
    <source>
        <dbReference type="EMBL" id="GAH46330.1"/>
    </source>
</evidence>
<dbReference type="InterPro" id="IPR005269">
    <property type="entry name" value="LOG"/>
</dbReference>
<protein>
    <recommendedName>
        <fullName evidence="2">Cytokinin riboside 5'-monophosphate phosphoribohydrolase</fullName>
    </recommendedName>
</protein>
<comment type="caution">
    <text evidence="1">The sequence shown here is derived from an EMBL/GenBank/DDBJ whole genome shotgun (WGS) entry which is preliminary data.</text>
</comment>
<accession>X1GN85</accession>
<name>X1GN85_9ZZZZ</name>
<proteinExistence type="predicted"/>
<gene>
    <name evidence="1" type="ORF">S03H2_12277</name>
</gene>
<dbReference type="Pfam" id="PF03641">
    <property type="entry name" value="Lysine_decarbox"/>
    <property type="match status" value="1"/>
</dbReference>
<dbReference type="Gene3D" id="3.40.50.450">
    <property type="match status" value="1"/>
</dbReference>
<dbReference type="GO" id="GO:0016787">
    <property type="term" value="F:hydrolase activity"/>
    <property type="evidence" value="ECO:0007669"/>
    <property type="project" value="InterPro"/>
</dbReference>
<dbReference type="PANTHER" id="PTHR43393:SF2">
    <property type="entry name" value="CYTOKININ RIBOSIDE 5'-MONOPHOSPHATE PHOSPHORIBOHYDROLASE"/>
    <property type="match status" value="1"/>
</dbReference>
<dbReference type="SUPFAM" id="SSF102405">
    <property type="entry name" value="MCP/YpsA-like"/>
    <property type="match status" value="1"/>
</dbReference>
<dbReference type="AlphaFoldDB" id="X1GN85"/>
<dbReference type="NCBIfam" id="TIGR00730">
    <property type="entry name" value="Rossman fold protein, TIGR00730 family"/>
    <property type="match status" value="1"/>
</dbReference>
<organism evidence="1">
    <name type="scientific">marine sediment metagenome</name>
    <dbReference type="NCBI Taxonomy" id="412755"/>
    <lineage>
        <taxon>unclassified sequences</taxon>
        <taxon>metagenomes</taxon>
        <taxon>ecological metagenomes</taxon>
    </lineage>
</organism>
<sequence length="246" mass="27530">EQEQFVSSEPWRVFRIMSEFVEGFETMSALGPAVSIFGSSHTPRSDPYYHKARKLAGMLCDHGFAIITGGGPGIMEAANRGAAEVDGTSVGLNIALPHEQKANPYANVRMDFRYFFARLVMFVKYAWSYVCFPGGFGTLHEFFNSMTLIQTGKAEKFPVILIGRSYWKGLVDWMDHTLLRSGYRKIGRDDLNLFCVTDSLKEAVSIIEQAKEARKAAALGAMRLTGEGTLPGDWPRVYPTTKKRHK</sequence>
<dbReference type="InterPro" id="IPR031100">
    <property type="entry name" value="LOG_fam"/>
</dbReference>
<dbReference type="EMBL" id="BARU01006249">
    <property type="protein sequence ID" value="GAH46330.1"/>
    <property type="molecule type" value="Genomic_DNA"/>
</dbReference>
<dbReference type="InterPro" id="IPR052341">
    <property type="entry name" value="LOG_family_nucleotidases"/>
</dbReference>
<dbReference type="GO" id="GO:0009691">
    <property type="term" value="P:cytokinin biosynthetic process"/>
    <property type="evidence" value="ECO:0007669"/>
    <property type="project" value="InterPro"/>
</dbReference>
<evidence type="ECO:0008006" key="2">
    <source>
        <dbReference type="Google" id="ProtNLM"/>
    </source>
</evidence>
<dbReference type="PANTHER" id="PTHR43393">
    <property type="entry name" value="CYTOKININ RIBOSIDE 5'-MONOPHOSPHATE PHOSPHORIBOHYDROLASE"/>
    <property type="match status" value="1"/>
</dbReference>